<organism evidence="2 3">
    <name type="scientific">Kribbella capetownensis</name>
    <dbReference type="NCBI Taxonomy" id="1572659"/>
    <lineage>
        <taxon>Bacteria</taxon>
        <taxon>Bacillati</taxon>
        <taxon>Actinomycetota</taxon>
        <taxon>Actinomycetes</taxon>
        <taxon>Propionibacteriales</taxon>
        <taxon>Kribbellaceae</taxon>
        <taxon>Kribbella</taxon>
    </lineage>
</organism>
<dbReference type="SUPFAM" id="SSF56784">
    <property type="entry name" value="HAD-like"/>
    <property type="match status" value="1"/>
</dbReference>
<proteinExistence type="predicted"/>
<evidence type="ECO:0000313" key="3">
    <source>
        <dbReference type="Proteomes" id="UP000293342"/>
    </source>
</evidence>
<evidence type="ECO:0000256" key="1">
    <source>
        <dbReference type="SAM" id="MobiDB-lite"/>
    </source>
</evidence>
<dbReference type="EMBL" id="SJKD01000018">
    <property type="protein sequence ID" value="TCC34548.1"/>
    <property type="molecule type" value="Genomic_DNA"/>
</dbReference>
<dbReference type="Gene3D" id="3.40.50.1000">
    <property type="entry name" value="HAD superfamily/HAD-like"/>
    <property type="match status" value="2"/>
</dbReference>
<dbReference type="InterPro" id="IPR036412">
    <property type="entry name" value="HAD-like_sf"/>
</dbReference>
<dbReference type="Proteomes" id="UP000293342">
    <property type="component" value="Unassembled WGS sequence"/>
</dbReference>
<accession>A0A4R0IT25</accession>
<dbReference type="PANTHER" id="PTHR19288">
    <property type="entry name" value="4-NITROPHENYLPHOSPHATASE-RELATED"/>
    <property type="match status" value="1"/>
</dbReference>
<sequence length="233" mass="25055">MSCRDTTAGRRSRRPRATTTAGPRVVRPQDQDPPVADYQLVVGRHHRYAEPAVHRVATNLKATVTGKPGTALFDLARSRLGSERSETIMVGDRLDTDIAGASAAGVDSMLVLGGASTLRDLVFAEDDARPTYFGFDLSGLLQPGLCQRPGPDDAVELSSDGVLSVRRPVARHRLLRAILQIGPPVECEGTRDVPGCVRAGVLVHLEDHHRGVVQLLLEPVAIDQHMLSGLTPL</sequence>
<evidence type="ECO:0000313" key="2">
    <source>
        <dbReference type="EMBL" id="TCC34548.1"/>
    </source>
</evidence>
<dbReference type="GO" id="GO:0005737">
    <property type="term" value="C:cytoplasm"/>
    <property type="evidence" value="ECO:0007669"/>
    <property type="project" value="TreeGrafter"/>
</dbReference>
<feature type="region of interest" description="Disordered" evidence="1">
    <location>
        <begin position="1"/>
        <end position="33"/>
    </location>
</feature>
<dbReference type="GO" id="GO:0016791">
    <property type="term" value="F:phosphatase activity"/>
    <property type="evidence" value="ECO:0007669"/>
    <property type="project" value="TreeGrafter"/>
</dbReference>
<gene>
    <name evidence="2" type="ORF">E0H75_41805</name>
</gene>
<evidence type="ECO:0008006" key="4">
    <source>
        <dbReference type="Google" id="ProtNLM"/>
    </source>
</evidence>
<comment type="caution">
    <text evidence="2">The sequence shown here is derived from an EMBL/GenBank/DDBJ whole genome shotgun (WGS) entry which is preliminary data.</text>
</comment>
<dbReference type="InterPro" id="IPR023214">
    <property type="entry name" value="HAD_sf"/>
</dbReference>
<name>A0A4R0IT25_9ACTN</name>
<dbReference type="AlphaFoldDB" id="A0A4R0IT25"/>
<dbReference type="PANTHER" id="PTHR19288:SF95">
    <property type="entry name" value="D-GLYCEROL 3-PHOSPHATE PHOSPHATASE"/>
    <property type="match status" value="1"/>
</dbReference>
<reference evidence="2 3" key="1">
    <citation type="submission" date="2019-02" db="EMBL/GenBank/DDBJ databases">
        <title>Kribbella capetownensis sp. nov. and Kribbella speibonae sp. nov., isolated from soil.</title>
        <authorList>
            <person name="Curtis S.M."/>
            <person name="Norton I."/>
            <person name="Everest G.J."/>
            <person name="Meyers P.R."/>
        </authorList>
    </citation>
    <scope>NUCLEOTIDE SEQUENCE [LARGE SCALE GENOMIC DNA]</scope>
    <source>
        <strain evidence="2 3">YM53</strain>
    </source>
</reference>
<keyword evidence="3" id="KW-1185">Reference proteome</keyword>
<dbReference type="OrthoDB" id="9810449at2"/>
<protein>
    <recommendedName>
        <fullName evidence="4">HAD family hydrolase</fullName>
    </recommendedName>
</protein>
<dbReference type="Pfam" id="PF13242">
    <property type="entry name" value="Hydrolase_like"/>
    <property type="match status" value="1"/>
</dbReference>